<keyword evidence="2" id="KW-1185">Reference proteome</keyword>
<proteinExistence type="predicted"/>
<dbReference type="Proteomes" id="UP001499884">
    <property type="component" value="Unassembled WGS sequence"/>
</dbReference>
<protein>
    <submittedName>
        <fullName evidence="1">Uncharacterized protein</fullName>
    </submittedName>
</protein>
<name>A0ABP7E6V7_9ACTN</name>
<accession>A0ABP7E6V7</accession>
<sequence length="149" mass="16015">MLRSARAALLRLGRGPRAAGPVRADGTVRLPLPDTLPASLGCDAVGVPARHGFRLMARMPRTGCVFADTDWWWWIVPAGSDLELSWPAPARYVAGISVPAARPRLIHWPDDRTPYTPPIPFYLMVCQLAGTAPAWTGGALPAPRGSARA</sequence>
<organism evidence="1 2">
    <name type="scientific">Streptomyces tremellae</name>
    <dbReference type="NCBI Taxonomy" id="1124239"/>
    <lineage>
        <taxon>Bacteria</taxon>
        <taxon>Bacillati</taxon>
        <taxon>Actinomycetota</taxon>
        <taxon>Actinomycetes</taxon>
        <taxon>Kitasatosporales</taxon>
        <taxon>Streptomycetaceae</taxon>
        <taxon>Streptomyces</taxon>
    </lineage>
</organism>
<reference evidence="2" key="1">
    <citation type="journal article" date="2019" name="Int. J. Syst. Evol. Microbiol.">
        <title>The Global Catalogue of Microorganisms (GCM) 10K type strain sequencing project: providing services to taxonomists for standard genome sequencing and annotation.</title>
        <authorList>
            <consortium name="The Broad Institute Genomics Platform"/>
            <consortium name="The Broad Institute Genome Sequencing Center for Infectious Disease"/>
            <person name="Wu L."/>
            <person name="Ma J."/>
        </authorList>
    </citation>
    <scope>NUCLEOTIDE SEQUENCE [LARGE SCALE GENOMIC DNA]</scope>
    <source>
        <strain evidence="2">JCM 30846</strain>
    </source>
</reference>
<dbReference type="EMBL" id="BAABEP010000004">
    <property type="protein sequence ID" value="GAA3715129.1"/>
    <property type="molecule type" value="Genomic_DNA"/>
</dbReference>
<gene>
    <name evidence="1" type="ORF">GCM10023082_11120</name>
</gene>
<comment type="caution">
    <text evidence="1">The sequence shown here is derived from an EMBL/GenBank/DDBJ whole genome shotgun (WGS) entry which is preliminary data.</text>
</comment>
<evidence type="ECO:0000313" key="1">
    <source>
        <dbReference type="EMBL" id="GAA3715129.1"/>
    </source>
</evidence>
<evidence type="ECO:0000313" key="2">
    <source>
        <dbReference type="Proteomes" id="UP001499884"/>
    </source>
</evidence>
<dbReference type="RefSeq" id="WP_425588200.1">
    <property type="nucleotide sequence ID" value="NZ_BAABEP010000004.1"/>
</dbReference>